<dbReference type="Gene3D" id="1.10.1520.10">
    <property type="entry name" value="Ribonuclease III domain"/>
    <property type="match status" value="1"/>
</dbReference>
<evidence type="ECO:0000256" key="1">
    <source>
        <dbReference type="ARBA" id="ARBA00022801"/>
    </source>
</evidence>
<dbReference type="GO" id="GO:0003723">
    <property type="term" value="F:RNA binding"/>
    <property type="evidence" value="ECO:0007669"/>
    <property type="project" value="TreeGrafter"/>
</dbReference>
<keyword evidence="1" id="KW-0378">Hydrolase</keyword>
<dbReference type="InterPro" id="IPR036389">
    <property type="entry name" value="RNase_III_sf"/>
</dbReference>
<dbReference type="Proteomes" id="UP000184499">
    <property type="component" value="Unassembled WGS sequence"/>
</dbReference>
<dbReference type="GeneID" id="93578893"/>
<dbReference type="GO" id="GO:0005737">
    <property type="term" value="C:cytoplasm"/>
    <property type="evidence" value="ECO:0007669"/>
    <property type="project" value="TreeGrafter"/>
</dbReference>
<dbReference type="PANTHER" id="PTHR14950:SF62">
    <property type="entry name" value="DICER-LIKE PROTEIN 1"/>
    <property type="match status" value="1"/>
</dbReference>
<evidence type="ECO:0000313" key="4">
    <source>
        <dbReference type="Proteomes" id="UP000184499"/>
    </source>
</evidence>
<dbReference type="SUPFAM" id="SSF69065">
    <property type="entry name" value="RNase III domain-like"/>
    <property type="match status" value="1"/>
</dbReference>
<dbReference type="AlphaFoldDB" id="A0A1L9U1L9"/>
<dbReference type="Pfam" id="PF14622">
    <property type="entry name" value="Ribonucleas_3_3"/>
    <property type="match status" value="1"/>
</dbReference>
<reference evidence="4" key="1">
    <citation type="journal article" date="2017" name="Genome Biol.">
        <title>Comparative genomics reveals high biological diversity and specific adaptations in the industrially and medically important fungal genus Aspergillus.</title>
        <authorList>
            <person name="de Vries R.P."/>
            <person name="Riley R."/>
            <person name="Wiebenga A."/>
            <person name="Aguilar-Osorio G."/>
            <person name="Amillis S."/>
            <person name="Uchima C.A."/>
            <person name="Anderluh G."/>
            <person name="Asadollahi M."/>
            <person name="Askin M."/>
            <person name="Barry K."/>
            <person name="Battaglia E."/>
            <person name="Bayram O."/>
            <person name="Benocci T."/>
            <person name="Braus-Stromeyer S.A."/>
            <person name="Caldana C."/>
            <person name="Canovas D."/>
            <person name="Cerqueira G.C."/>
            <person name="Chen F."/>
            <person name="Chen W."/>
            <person name="Choi C."/>
            <person name="Clum A."/>
            <person name="Dos Santos R.A."/>
            <person name="Damasio A.R."/>
            <person name="Diallinas G."/>
            <person name="Emri T."/>
            <person name="Fekete E."/>
            <person name="Flipphi M."/>
            <person name="Freyberg S."/>
            <person name="Gallo A."/>
            <person name="Gournas C."/>
            <person name="Habgood R."/>
            <person name="Hainaut M."/>
            <person name="Harispe M.L."/>
            <person name="Henrissat B."/>
            <person name="Hilden K.S."/>
            <person name="Hope R."/>
            <person name="Hossain A."/>
            <person name="Karabika E."/>
            <person name="Karaffa L."/>
            <person name="Karanyi Z."/>
            <person name="Krasevec N."/>
            <person name="Kuo A."/>
            <person name="Kusch H."/>
            <person name="LaButti K."/>
            <person name="Lagendijk E.L."/>
            <person name="Lapidus A."/>
            <person name="Levasseur A."/>
            <person name="Lindquist E."/>
            <person name="Lipzen A."/>
            <person name="Logrieco A.F."/>
            <person name="MacCabe A."/>
            <person name="Maekelae M.R."/>
            <person name="Malavazi I."/>
            <person name="Melin P."/>
            <person name="Meyer V."/>
            <person name="Mielnichuk N."/>
            <person name="Miskei M."/>
            <person name="Molnar A.P."/>
            <person name="Mule G."/>
            <person name="Ngan C.Y."/>
            <person name="Orejas M."/>
            <person name="Orosz E."/>
            <person name="Ouedraogo J.P."/>
            <person name="Overkamp K.M."/>
            <person name="Park H.-S."/>
            <person name="Perrone G."/>
            <person name="Piumi F."/>
            <person name="Punt P.J."/>
            <person name="Ram A.F."/>
            <person name="Ramon A."/>
            <person name="Rauscher S."/>
            <person name="Record E."/>
            <person name="Riano-Pachon D.M."/>
            <person name="Robert V."/>
            <person name="Roehrig J."/>
            <person name="Ruller R."/>
            <person name="Salamov A."/>
            <person name="Salih N.S."/>
            <person name="Samson R.A."/>
            <person name="Sandor E."/>
            <person name="Sanguinetti M."/>
            <person name="Schuetze T."/>
            <person name="Sepcic K."/>
            <person name="Shelest E."/>
            <person name="Sherlock G."/>
            <person name="Sophianopoulou V."/>
            <person name="Squina F.M."/>
            <person name="Sun H."/>
            <person name="Susca A."/>
            <person name="Todd R.B."/>
            <person name="Tsang A."/>
            <person name="Unkles S.E."/>
            <person name="van de Wiele N."/>
            <person name="van Rossen-Uffink D."/>
            <person name="Oliveira J.V."/>
            <person name="Vesth T.C."/>
            <person name="Visser J."/>
            <person name="Yu J.-H."/>
            <person name="Zhou M."/>
            <person name="Andersen M.R."/>
            <person name="Archer D.B."/>
            <person name="Baker S.E."/>
            <person name="Benoit I."/>
            <person name="Brakhage A.A."/>
            <person name="Braus G.H."/>
            <person name="Fischer R."/>
            <person name="Frisvad J.C."/>
            <person name="Goldman G.H."/>
            <person name="Houbraken J."/>
            <person name="Oakley B."/>
            <person name="Pocsi I."/>
            <person name="Scazzocchio C."/>
            <person name="Seiboth B."/>
            <person name="vanKuyk P.A."/>
            <person name="Wortman J."/>
            <person name="Dyer P.S."/>
            <person name="Grigoriev I.V."/>
        </authorList>
    </citation>
    <scope>NUCLEOTIDE SEQUENCE [LARGE SCALE GENOMIC DNA]</scope>
    <source>
        <strain evidence="4">CBS 101740 / IMI 381727 / IBT 21946</strain>
    </source>
</reference>
<evidence type="ECO:0000259" key="2">
    <source>
        <dbReference type="PROSITE" id="PS50142"/>
    </source>
</evidence>
<protein>
    <recommendedName>
        <fullName evidence="2">RNase III domain-containing protein</fullName>
    </recommendedName>
</protein>
<dbReference type="OrthoDB" id="67027at2759"/>
<organism evidence="3 4">
    <name type="scientific">Aspergillus brasiliensis (strain CBS 101740 / IMI 381727 / IBT 21946)</name>
    <dbReference type="NCBI Taxonomy" id="767769"/>
    <lineage>
        <taxon>Eukaryota</taxon>
        <taxon>Fungi</taxon>
        <taxon>Dikarya</taxon>
        <taxon>Ascomycota</taxon>
        <taxon>Pezizomycotina</taxon>
        <taxon>Eurotiomycetes</taxon>
        <taxon>Eurotiomycetidae</taxon>
        <taxon>Eurotiales</taxon>
        <taxon>Aspergillaceae</taxon>
        <taxon>Aspergillus</taxon>
        <taxon>Aspergillus subgen. Circumdati</taxon>
    </lineage>
</organism>
<dbReference type="VEuPathDB" id="FungiDB:ASPBRDRAFT_49713"/>
<gene>
    <name evidence="3" type="ORF">ASPBRDRAFT_49713</name>
</gene>
<evidence type="ECO:0000313" key="3">
    <source>
        <dbReference type="EMBL" id="OJJ65538.1"/>
    </source>
</evidence>
<feature type="domain" description="RNase III" evidence="2">
    <location>
        <begin position="27"/>
        <end position="119"/>
    </location>
</feature>
<accession>A0A1L9U1L9</accession>
<dbReference type="GO" id="GO:0004525">
    <property type="term" value="F:ribonuclease III activity"/>
    <property type="evidence" value="ECO:0007669"/>
    <property type="project" value="InterPro"/>
</dbReference>
<dbReference type="CDD" id="cd00593">
    <property type="entry name" value="RIBOc"/>
    <property type="match status" value="1"/>
</dbReference>
<dbReference type="PANTHER" id="PTHR14950">
    <property type="entry name" value="DICER-RELATED"/>
    <property type="match status" value="1"/>
</dbReference>
<dbReference type="PROSITE" id="PS50142">
    <property type="entry name" value="RNASE_3_2"/>
    <property type="match status" value="1"/>
</dbReference>
<dbReference type="GO" id="GO:0005634">
    <property type="term" value="C:nucleus"/>
    <property type="evidence" value="ECO:0007669"/>
    <property type="project" value="TreeGrafter"/>
</dbReference>
<dbReference type="RefSeq" id="XP_067472789.1">
    <property type="nucleotide sequence ID" value="XM_067626405.1"/>
</dbReference>
<dbReference type="SMART" id="SM00535">
    <property type="entry name" value="RIBOc"/>
    <property type="match status" value="1"/>
</dbReference>
<keyword evidence="4" id="KW-1185">Reference proteome</keyword>
<proteinExistence type="predicted"/>
<sequence>MQSPRDFIEGAIAYNFKNKCIIDEAIQQTRNKRLAFLGDKVVALVIVDSWYRSKRSCGDGYKQLQNYASNRKLACQARGKHIDECIQPGPLNPLSSNPSIHSLATDVEAIVGAVWIDSGRNFGVVKGVMRRLELCPA</sequence>
<dbReference type="GO" id="GO:0030422">
    <property type="term" value="P:siRNA processing"/>
    <property type="evidence" value="ECO:0007669"/>
    <property type="project" value="TreeGrafter"/>
</dbReference>
<dbReference type="EMBL" id="KV878724">
    <property type="protein sequence ID" value="OJJ65538.1"/>
    <property type="molecule type" value="Genomic_DNA"/>
</dbReference>
<dbReference type="InterPro" id="IPR000999">
    <property type="entry name" value="RNase_III_dom"/>
</dbReference>
<name>A0A1L9U1L9_ASPBC</name>
<dbReference type="STRING" id="767769.A0A1L9U1L9"/>
<dbReference type="OMA" id="WIDSGRN"/>